<feature type="transmembrane region" description="Helical" evidence="1">
    <location>
        <begin position="45"/>
        <end position="65"/>
    </location>
</feature>
<proteinExistence type="predicted"/>
<organism evidence="2 3">
    <name type="scientific">Shewanella submarina</name>
    <dbReference type="NCBI Taxonomy" id="2016376"/>
    <lineage>
        <taxon>Bacteria</taxon>
        <taxon>Pseudomonadati</taxon>
        <taxon>Pseudomonadota</taxon>
        <taxon>Gammaproteobacteria</taxon>
        <taxon>Alteromonadales</taxon>
        <taxon>Shewanellaceae</taxon>
        <taxon>Shewanella</taxon>
    </lineage>
</organism>
<comment type="caution">
    <text evidence="2">The sequence shown here is derived from an EMBL/GenBank/DDBJ whole genome shotgun (WGS) entry which is preliminary data.</text>
</comment>
<protein>
    <submittedName>
        <fullName evidence="2">Tad domain-containing protein</fullName>
    </submittedName>
</protein>
<dbReference type="Proteomes" id="UP001595621">
    <property type="component" value="Unassembled WGS sequence"/>
</dbReference>
<evidence type="ECO:0000313" key="3">
    <source>
        <dbReference type="Proteomes" id="UP001595621"/>
    </source>
</evidence>
<evidence type="ECO:0000313" key="2">
    <source>
        <dbReference type="EMBL" id="MFC3137236.1"/>
    </source>
</evidence>
<keyword evidence="1" id="KW-1133">Transmembrane helix</keyword>
<reference evidence="3" key="1">
    <citation type="journal article" date="2019" name="Int. J. Syst. Evol. Microbiol.">
        <title>The Global Catalogue of Microorganisms (GCM) 10K type strain sequencing project: providing services to taxonomists for standard genome sequencing and annotation.</title>
        <authorList>
            <consortium name="The Broad Institute Genomics Platform"/>
            <consortium name="The Broad Institute Genome Sequencing Center for Infectious Disease"/>
            <person name="Wu L."/>
            <person name="Ma J."/>
        </authorList>
    </citation>
    <scope>NUCLEOTIDE SEQUENCE [LARGE SCALE GENOMIC DNA]</scope>
    <source>
        <strain evidence="3">KCTC 52277</strain>
    </source>
</reference>
<accession>A0ABV7G9T0</accession>
<dbReference type="RefSeq" id="WP_248935444.1">
    <property type="nucleotide sequence ID" value="NZ_JAKILF010000002.1"/>
</dbReference>
<evidence type="ECO:0000256" key="1">
    <source>
        <dbReference type="SAM" id="Phobius"/>
    </source>
</evidence>
<keyword evidence="1" id="KW-0472">Membrane</keyword>
<keyword evidence="3" id="KW-1185">Reference proteome</keyword>
<name>A0ABV7G9T0_9GAMM</name>
<gene>
    <name evidence="2" type="ORF">ACFOE0_03435</name>
</gene>
<dbReference type="EMBL" id="JBHRTD010000006">
    <property type="protein sequence ID" value="MFC3137236.1"/>
    <property type="molecule type" value="Genomic_DNA"/>
</dbReference>
<sequence length="565" mass="64745">MPPGIGVSNNLLSCFMISSQRLTHGKPMCSGHRAKGIIGINQKGYTSVLFLALFASVALALFSLYDGGVVSSERIRLQNTADNVVYSTTNMVTRDMNVIAITNRGMIANQVAVGQVVALSSWSNMLHEFSGNLETLGDWVQWIPYIGKLIEQFTEIVHRATTQLRNAIKTLGSGFIFAEDKLIKALSALQRINHRVTIGAAASVFTDVQKKNDSDTEVSALVSAYNISRFISAYDDSSKTYKRSHIKRDKNTAQRHVEFSNMVNDSRDRMTANRSYKVFGRFWIPRGCDITWSRIWDQKHGGTDFTLTKEKRGFQWSWTSLDSYGFWWRYKKLSLSGCRKKRQNEFLPLGWGAAHALDKKLNRDRFDYEHHPNRSKEQKVFANGQWNLLNYNQNQNLGSWGHAWKNNRSTPRVKYPTWHQGESRGDIYNNLRRVSGLQNFIDLRKNEKTNYGPEFSILLTKRESKFSTQKTIDTRNNAIRRSSRLTIEEEGGVPDDKLYSVASAQSYFSRPDELKGRGSKPWMIKWGRRDKLKEYANLYNPFWQTRLKKNDTNIVQVLVAAGVIK</sequence>
<keyword evidence="1" id="KW-0812">Transmembrane</keyword>